<feature type="non-terminal residue" evidence="2">
    <location>
        <position position="1"/>
    </location>
</feature>
<keyword evidence="3" id="KW-1185">Reference proteome</keyword>
<evidence type="ECO:0000313" key="2">
    <source>
        <dbReference type="EMBL" id="RUS77230.1"/>
    </source>
</evidence>
<feature type="compositionally biased region" description="Basic and acidic residues" evidence="1">
    <location>
        <begin position="71"/>
        <end position="88"/>
    </location>
</feature>
<feature type="region of interest" description="Disordered" evidence="1">
    <location>
        <begin position="114"/>
        <end position="134"/>
    </location>
</feature>
<proteinExistence type="predicted"/>
<accession>A0A433T6Q3</accession>
<evidence type="ECO:0000256" key="1">
    <source>
        <dbReference type="SAM" id="MobiDB-lite"/>
    </source>
</evidence>
<gene>
    <name evidence="2" type="ORF">EGW08_015005</name>
</gene>
<dbReference type="EMBL" id="RQTK01000597">
    <property type="protein sequence ID" value="RUS77230.1"/>
    <property type="molecule type" value="Genomic_DNA"/>
</dbReference>
<comment type="caution">
    <text evidence="2">The sequence shown here is derived from an EMBL/GenBank/DDBJ whole genome shotgun (WGS) entry which is preliminary data.</text>
</comment>
<protein>
    <submittedName>
        <fullName evidence="2">Uncharacterized protein</fullName>
    </submittedName>
</protein>
<organism evidence="2 3">
    <name type="scientific">Elysia chlorotica</name>
    <name type="common">Eastern emerald elysia</name>
    <name type="synonym">Sea slug</name>
    <dbReference type="NCBI Taxonomy" id="188477"/>
    <lineage>
        <taxon>Eukaryota</taxon>
        <taxon>Metazoa</taxon>
        <taxon>Spiralia</taxon>
        <taxon>Lophotrochozoa</taxon>
        <taxon>Mollusca</taxon>
        <taxon>Gastropoda</taxon>
        <taxon>Heterobranchia</taxon>
        <taxon>Euthyneura</taxon>
        <taxon>Panpulmonata</taxon>
        <taxon>Sacoglossa</taxon>
        <taxon>Placobranchoidea</taxon>
        <taxon>Plakobranchidae</taxon>
        <taxon>Elysia</taxon>
    </lineage>
</organism>
<name>A0A433T6Q3_ELYCH</name>
<evidence type="ECO:0000313" key="3">
    <source>
        <dbReference type="Proteomes" id="UP000271974"/>
    </source>
</evidence>
<feature type="region of interest" description="Disordered" evidence="1">
    <location>
        <begin position="47"/>
        <end position="88"/>
    </location>
</feature>
<sequence>LHSDAGRVLAIAALVELDHLSALVSRGGVQGVELAHVGPQLLHRARAESVAGRDQHAEPVLHQPEANLATENHRGDVRRLPDAVDPTEGDHVRPLVLARVHSVSQNVHPAARGQDLYTGVGQGGLHSGRDAWSG</sequence>
<feature type="compositionally biased region" description="Basic and acidic residues" evidence="1">
    <location>
        <begin position="47"/>
        <end position="59"/>
    </location>
</feature>
<dbReference type="Proteomes" id="UP000271974">
    <property type="component" value="Unassembled WGS sequence"/>
</dbReference>
<dbReference type="AlphaFoldDB" id="A0A433T6Q3"/>
<reference evidence="2 3" key="1">
    <citation type="submission" date="2019-01" db="EMBL/GenBank/DDBJ databases">
        <title>A draft genome assembly of the solar-powered sea slug Elysia chlorotica.</title>
        <authorList>
            <person name="Cai H."/>
            <person name="Li Q."/>
            <person name="Fang X."/>
            <person name="Li J."/>
            <person name="Curtis N.E."/>
            <person name="Altenburger A."/>
            <person name="Shibata T."/>
            <person name="Feng M."/>
            <person name="Maeda T."/>
            <person name="Schwartz J.A."/>
            <person name="Shigenobu S."/>
            <person name="Lundholm N."/>
            <person name="Nishiyama T."/>
            <person name="Yang H."/>
            <person name="Hasebe M."/>
            <person name="Li S."/>
            <person name="Pierce S.K."/>
            <person name="Wang J."/>
        </authorList>
    </citation>
    <scope>NUCLEOTIDE SEQUENCE [LARGE SCALE GENOMIC DNA]</scope>
    <source>
        <strain evidence="2">EC2010</strain>
        <tissue evidence="2">Whole organism of an adult</tissue>
    </source>
</reference>